<evidence type="ECO:0000313" key="2">
    <source>
        <dbReference type="Proteomes" id="UP000293296"/>
    </source>
</evidence>
<dbReference type="EMBL" id="CP026538">
    <property type="protein sequence ID" value="QAZ67917.1"/>
    <property type="molecule type" value="Genomic_DNA"/>
</dbReference>
<keyword evidence="2" id="KW-1185">Reference proteome</keyword>
<dbReference type="OrthoDB" id="5452986at2"/>
<name>A0A4P6HL64_9BACT</name>
<evidence type="ECO:0000313" key="1">
    <source>
        <dbReference type="EMBL" id="QAZ67917.1"/>
    </source>
</evidence>
<gene>
    <name evidence="1" type="ORF">C3Y92_12075</name>
</gene>
<dbReference type="Proteomes" id="UP000293296">
    <property type="component" value="Chromosome"/>
</dbReference>
<dbReference type="AlphaFoldDB" id="A0A4P6HL64"/>
<accession>A0A4P6HL64</accession>
<dbReference type="SUPFAM" id="SSF56300">
    <property type="entry name" value="Metallo-dependent phosphatases"/>
    <property type="match status" value="1"/>
</dbReference>
<reference evidence="1 2" key="1">
    <citation type="submission" date="2018-02" db="EMBL/GenBank/DDBJ databases">
        <title>Genome sequence of Desulfovibrio carbinolicus DSM 3852.</title>
        <authorList>
            <person name="Wilbanks E."/>
            <person name="Skennerton C.T."/>
            <person name="Orphan V.J."/>
        </authorList>
    </citation>
    <scope>NUCLEOTIDE SEQUENCE [LARGE SCALE GENOMIC DNA]</scope>
    <source>
        <strain evidence="1 2">DSM 3852</strain>
    </source>
</reference>
<sequence length="236" mass="24819">MARRATFIESLRSAAPGQERTLVIAAPFEILSDGPEKKPEPRRLPAISQAMTRLRYDAGALLPSEAAYLKSADAPIPAGFTVLGDKPVTAVLDKGGIKVGIVFFPAPADLTKPTPPAVGDAVAEAAKKLRPSVALVIGVSGIGMIDEEAFLAAHPGVLDVLLGSGLNAGTAGRPGPGGKTLFARAYTRGKTVNRLDLLQLPQGSDFAWKPNENFKAEVVNLDEAYPADPEIKKLFE</sequence>
<organism evidence="1 2">
    <name type="scientific">Solidesulfovibrio carbinolicus</name>
    <dbReference type="NCBI Taxonomy" id="296842"/>
    <lineage>
        <taxon>Bacteria</taxon>
        <taxon>Pseudomonadati</taxon>
        <taxon>Thermodesulfobacteriota</taxon>
        <taxon>Desulfovibrionia</taxon>
        <taxon>Desulfovibrionales</taxon>
        <taxon>Desulfovibrionaceae</taxon>
        <taxon>Solidesulfovibrio</taxon>
    </lineage>
</organism>
<dbReference type="Gene3D" id="3.60.21.10">
    <property type="match status" value="1"/>
</dbReference>
<dbReference type="InterPro" id="IPR029052">
    <property type="entry name" value="Metallo-depent_PP-like"/>
</dbReference>
<dbReference type="KEGG" id="dcb:C3Y92_12075"/>
<protein>
    <submittedName>
        <fullName evidence="1">Uncharacterized protein</fullName>
    </submittedName>
</protein>
<proteinExistence type="predicted"/>